<name>A0ABR4NXR4_9SACH</name>
<feature type="compositionally biased region" description="Basic and acidic residues" evidence="8">
    <location>
        <begin position="73"/>
        <end position="92"/>
    </location>
</feature>
<dbReference type="PROSITE" id="PS50073">
    <property type="entry name" value="COPPER_FIST_2"/>
    <property type="match status" value="1"/>
</dbReference>
<feature type="compositionally biased region" description="Polar residues" evidence="8">
    <location>
        <begin position="634"/>
        <end position="647"/>
    </location>
</feature>
<gene>
    <name evidence="10" type="ORF">RNJ44_03647</name>
</gene>
<dbReference type="SUPFAM" id="SSF57879">
    <property type="entry name" value="Zinc domain conserved in yeast copper-regulated transcription factors"/>
    <property type="match status" value="1"/>
</dbReference>
<feature type="region of interest" description="Disordered" evidence="8">
    <location>
        <begin position="825"/>
        <end position="849"/>
    </location>
</feature>
<dbReference type="Pfam" id="PF00649">
    <property type="entry name" value="Copper-fist"/>
    <property type="match status" value="1"/>
</dbReference>
<keyword evidence="4" id="KW-0186">Copper</keyword>
<feature type="compositionally biased region" description="Polar residues" evidence="8">
    <location>
        <begin position="747"/>
        <end position="764"/>
    </location>
</feature>
<feature type="region of interest" description="Disordered" evidence="8">
    <location>
        <begin position="679"/>
        <end position="705"/>
    </location>
</feature>
<dbReference type="PROSITE" id="PS01119">
    <property type="entry name" value="COPPER_FIST_1"/>
    <property type="match status" value="1"/>
</dbReference>
<comment type="caution">
    <text evidence="10">The sequence shown here is derived from an EMBL/GenBank/DDBJ whole genome shotgun (WGS) entry which is preliminary data.</text>
</comment>
<keyword evidence="11" id="KW-1185">Reference proteome</keyword>
<dbReference type="Proteomes" id="UP001623330">
    <property type="component" value="Unassembled WGS sequence"/>
</dbReference>
<dbReference type="EMBL" id="JBEVYD010000004">
    <property type="protein sequence ID" value="KAL3233607.1"/>
    <property type="molecule type" value="Genomic_DNA"/>
</dbReference>
<comment type="subcellular location">
    <subcellularLocation>
        <location evidence="1">Nucleus</location>
    </subcellularLocation>
</comment>
<feature type="region of interest" description="Disordered" evidence="8">
    <location>
        <begin position="258"/>
        <end position="284"/>
    </location>
</feature>
<feature type="compositionally biased region" description="Low complexity" evidence="8">
    <location>
        <begin position="258"/>
        <end position="277"/>
    </location>
</feature>
<evidence type="ECO:0000259" key="9">
    <source>
        <dbReference type="PROSITE" id="PS50073"/>
    </source>
</evidence>
<evidence type="ECO:0000256" key="4">
    <source>
        <dbReference type="ARBA" id="ARBA00023008"/>
    </source>
</evidence>
<evidence type="ECO:0000256" key="6">
    <source>
        <dbReference type="ARBA" id="ARBA00023163"/>
    </source>
</evidence>
<feature type="compositionally biased region" description="Low complexity" evidence="8">
    <location>
        <begin position="106"/>
        <end position="118"/>
    </location>
</feature>
<dbReference type="InterPro" id="IPR051763">
    <property type="entry name" value="Copper_Homeo_Regul"/>
</dbReference>
<keyword evidence="7" id="KW-0539">Nucleus</keyword>
<keyword evidence="2" id="KW-0479">Metal-binding</keyword>
<dbReference type="PRINTS" id="PR00617">
    <property type="entry name" value="COPPERFIST"/>
</dbReference>
<keyword evidence="5" id="KW-0805">Transcription regulation</keyword>
<keyword evidence="3" id="KW-0862">Zinc</keyword>
<feature type="compositionally biased region" description="Polar residues" evidence="8">
    <location>
        <begin position="169"/>
        <end position="182"/>
    </location>
</feature>
<evidence type="ECO:0000256" key="8">
    <source>
        <dbReference type="SAM" id="MobiDB-lite"/>
    </source>
</evidence>
<evidence type="ECO:0000313" key="11">
    <source>
        <dbReference type="Proteomes" id="UP001623330"/>
    </source>
</evidence>
<dbReference type="Gene3D" id="3.90.430.10">
    <property type="entry name" value="Copper fist DNA-binding domain"/>
    <property type="match status" value="1"/>
</dbReference>
<evidence type="ECO:0000313" key="10">
    <source>
        <dbReference type="EMBL" id="KAL3233607.1"/>
    </source>
</evidence>
<organism evidence="10 11">
    <name type="scientific">Nakaseomyces bracarensis</name>
    <dbReference type="NCBI Taxonomy" id="273131"/>
    <lineage>
        <taxon>Eukaryota</taxon>
        <taxon>Fungi</taxon>
        <taxon>Dikarya</taxon>
        <taxon>Ascomycota</taxon>
        <taxon>Saccharomycotina</taxon>
        <taxon>Saccharomycetes</taxon>
        <taxon>Saccharomycetales</taxon>
        <taxon>Saccharomycetaceae</taxon>
        <taxon>Nakaseomyces</taxon>
    </lineage>
</organism>
<feature type="compositionally biased region" description="Polar residues" evidence="8">
    <location>
        <begin position="570"/>
        <end position="579"/>
    </location>
</feature>
<dbReference type="PANTHER" id="PTHR28088">
    <property type="entry name" value="TRANSCRIPTIONAL ACTIVATOR HAA1-RELATED"/>
    <property type="match status" value="1"/>
</dbReference>
<protein>
    <submittedName>
        <fullName evidence="10">Transcriptional activator HAA1</fullName>
    </submittedName>
</protein>
<feature type="compositionally biased region" description="Basic and acidic residues" evidence="8">
    <location>
        <begin position="126"/>
        <end position="139"/>
    </location>
</feature>
<evidence type="ECO:0000256" key="2">
    <source>
        <dbReference type="ARBA" id="ARBA00022723"/>
    </source>
</evidence>
<evidence type="ECO:0000256" key="5">
    <source>
        <dbReference type="ARBA" id="ARBA00023015"/>
    </source>
</evidence>
<evidence type="ECO:0000256" key="7">
    <source>
        <dbReference type="ARBA" id="ARBA00023242"/>
    </source>
</evidence>
<dbReference type="PANTHER" id="PTHR28088:SF5">
    <property type="entry name" value="TRANSCRIPTIONAL ACTIVATOR HAA1-RELATED"/>
    <property type="match status" value="1"/>
</dbReference>
<feature type="region of interest" description="Disordered" evidence="8">
    <location>
        <begin position="73"/>
        <end position="182"/>
    </location>
</feature>
<feature type="compositionally biased region" description="Polar residues" evidence="8">
    <location>
        <begin position="590"/>
        <end position="609"/>
    </location>
</feature>
<feature type="region of interest" description="Disordered" evidence="8">
    <location>
        <begin position="570"/>
        <end position="647"/>
    </location>
</feature>
<evidence type="ECO:0000256" key="1">
    <source>
        <dbReference type="ARBA" id="ARBA00004123"/>
    </source>
</evidence>
<feature type="domain" description="Copper-fist" evidence="9">
    <location>
        <begin position="1"/>
        <end position="40"/>
    </location>
</feature>
<feature type="region of interest" description="Disordered" evidence="8">
    <location>
        <begin position="725"/>
        <end position="767"/>
    </location>
</feature>
<sequence length="867" mass="94916">MVLINGIKYACERCIRGHRVTTCNHTDQPLMMIKPKGRPSTTCEYCKFLRKNKKVVAVESQCTCGRLEKKRLQREAEEEAKRKGLPLPEKEKKTRRKKDVSAVTGNNSNNSNNVQNNNGALRKKKLVEPRRTASSDHIHAGLQTNGKSLRKRNTTSSSGLSKVLKGENSHGNLSHTVNNNDVMTSPTSLNDYYTGGLGVGNFANDEILPPSNPFSGSFDRVESSASLDSSVFNKNDKFQGVNDSSSLLGREFLDTTETTHTSHSLHGYGSHGTSHSHPIIPGRVTKDYHHVPSMASISSLHSTQSLEQNINLPQSPPLSTMSFSLLSDTLSPTSASGTLHKNTAHPVNPKIVDWENGYNTVSSTDENSPVNANSGIVKNEFGDSNLHAVNLHSNKNLPRKLQRSVSDNLAQENATIGLNPLFNSKKITPQTRTRVGEVSIPLDEYVPPDINGIGKVNDQESFMQQDWPLPTDGLNDDSAIVNNLLDESQNSLGNSTMIGHNMNGNYGNNFSTQATDADNFSFMEGDMTSSSKNLNYSGLLDMLADSSSISTLSMANLMLQEGVKNPATIQSIRSGSNMKKSNEKYDDTAVASTSSQYVSHPAVRNNNDSDSVRSVEVLSLTPSFMDIPDRASNDTDTSSNQESGRQNSNRQLQMQYNQNQHIHPTSRQTAHKDYRGEQSYSQFKGGNGSASVKTGSDPVLASGSVNTPEAIEGKIKYFPDVITEPGNIQRSEGNGSPDPIFNDQYIRPTQNGKSTTQPNNNPFSHSIEDRQDANNLLANFTDNKTQKFPDTKDFQIFDQSASNNDVTNFNSNLDNNVINARNGTISPSMRFDGQTQSPLSSLQTASPPSQLLSEEGFAELDNFMTTF</sequence>
<dbReference type="InterPro" id="IPR001083">
    <property type="entry name" value="Cu_fist_DNA-bd_dom"/>
</dbReference>
<feature type="compositionally biased region" description="Polar residues" evidence="8">
    <location>
        <begin position="679"/>
        <end position="694"/>
    </location>
</feature>
<proteinExistence type="predicted"/>
<dbReference type="SMART" id="SM00412">
    <property type="entry name" value="Cu_FIST"/>
    <property type="match status" value="1"/>
</dbReference>
<keyword evidence="6" id="KW-0804">Transcription</keyword>
<dbReference type="InterPro" id="IPR036395">
    <property type="entry name" value="Cu_fist_DNA-bd_dom_sf"/>
</dbReference>
<accession>A0ABR4NXR4</accession>
<reference evidence="10 11" key="1">
    <citation type="submission" date="2024-05" db="EMBL/GenBank/DDBJ databases">
        <title>Long read based assembly of the Candida bracarensis genome reveals expanded adhesin content.</title>
        <authorList>
            <person name="Marcet-Houben M."/>
            <person name="Ksiezopolska E."/>
            <person name="Gabaldon T."/>
        </authorList>
    </citation>
    <scope>NUCLEOTIDE SEQUENCE [LARGE SCALE GENOMIC DNA]</scope>
    <source>
        <strain evidence="10 11">CBM6</strain>
    </source>
</reference>
<dbReference type="SMART" id="SM01090">
    <property type="entry name" value="Copper-fist"/>
    <property type="match status" value="1"/>
</dbReference>
<evidence type="ECO:0000256" key="3">
    <source>
        <dbReference type="ARBA" id="ARBA00022833"/>
    </source>
</evidence>